<protein>
    <recommendedName>
        <fullName evidence="2">F-box domain-containing protein</fullName>
    </recommendedName>
</protein>
<evidence type="ECO:0000313" key="4">
    <source>
        <dbReference type="Proteomes" id="UP001301769"/>
    </source>
</evidence>
<reference evidence="3" key="1">
    <citation type="journal article" date="2023" name="Mol. Phylogenet. Evol.">
        <title>Genome-scale phylogeny and comparative genomics of the fungal order Sordariales.</title>
        <authorList>
            <person name="Hensen N."/>
            <person name="Bonometti L."/>
            <person name="Westerberg I."/>
            <person name="Brannstrom I.O."/>
            <person name="Guillou S."/>
            <person name="Cros-Aarteil S."/>
            <person name="Calhoun S."/>
            <person name="Haridas S."/>
            <person name="Kuo A."/>
            <person name="Mondo S."/>
            <person name="Pangilinan J."/>
            <person name="Riley R."/>
            <person name="LaButti K."/>
            <person name="Andreopoulos B."/>
            <person name="Lipzen A."/>
            <person name="Chen C."/>
            <person name="Yan M."/>
            <person name="Daum C."/>
            <person name="Ng V."/>
            <person name="Clum A."/>
            <person name="Steindorff A."/>
            <person name="Ohm R.A."/>
            <person name="Martin F."/>
            <person name="Silar P."/>
            <person name="Natvig D.O."/>
            <person name="Lalanne C."/>
            <person name="Gautier V."/>
            <person name="Ament-Velasquez S.L."/>
            <person name="Kruys A."/>
            <person name="Hutchinson M.I."/>
            <person name="Powell A.J."/>
            <person name="Barry K."/>
            <person name="Miller A.N."/>
            <person name="Grigoriev I.V."/>
            <person name="Debuchy R."/>
            <person name="Gladieux P."/>
            <person name="Hiltunen Thoren M."/>
            <person name="Johannesson H."/>
        </authorList>
    </citation>
    <scope>NUCLEOTIDE SEQUENCE</scope>
    <source>
        <strain evidence="3">PSN293</strain>
    </source>
</reference>
<dbReference type="SUPFAM" id="SSF81383">
    <property type="entry name" value="F-box domain"/>
    <property type="match status" value="1"/>
</dbReference>
<comment type="caution">
    <text evidence="3">The sequence shown here is derived from an EMBL/GenBank/DDBJ whole genome shotgun (WGS) entry which is preliminary data.</text>
</comment>
<feature type="region of interest" description="Disordered" evidence="1">
    <location>
        <begin position="313"/>
        <end position="333"/>
    </location>
</feature>
<dbReference type="InterPro" id="IPR036047">
    <property type="entry name" value="F-box-like_dom_sf"/>
</dbReference>
<accession>A0AAN6YEU5</accession>
<gene>
    <name evidence="3" type="ORF">QBC37DRAFT_413914</name>
</gene>
<name>A0AAN6YEU5_9PEZI</name>
<dbReference type="AlphaFoldDB" id="A0AAN6YEU5"/>
<dbReference type="PROSITE" id="PS50181">
    <property type="entry name" value="FBOX"/>
    <property type="match status" value="1"/>
</dbReference>
<evidence type="ECO:0000313" key="3">
    <source>
        <dbReference type="EMBL" id="KAK4217784.1"/>
    </source>
</evidence>
<dbReference type="Gene3D" id="1.20.1280.50">
    <property type="match status" value="1"/>
</dbReference>
<feature type="compositionally biased region" description="Acidic residues" evidence="1">
    <location>
        <begin position="584"/>
        <end position="606"/>
    </location>
</feature>
<feature type="region of interest" description="Disordered" evidence="1">
    <location>
        <begin position="527"/>
        <end position="606"/>
    </location>
</feature>
<organism evidence="3 4">
    <name type="scientific">Rhypophila decipiens</name>
    <dbReference type="NCBI Taxonomy" id="261697"/>
    <lineage>
        <taxon>Eukaryota</taxon>
        <taxon>Fungi</taxon>
        <taxon>Dikarya</taxon>
        <taxon>Ascomycota</taxon>
        <taxon>Pezizomycotina</taxon>
        <taxon>Sordariomycetes</taxon>
        <taxon>Sordariomycetidae</taxon>
        <taxon>Sordariales</taxon>
        <taxon>Naviculisporaceae</taxon>
        <taxon>Rhypophila</taxon>
    </lineage>
</organism>
<feature type="domain" description="F-box" evidence="2">
    <location>
        <begin position="1"/>
        <end position="48"/>
    </location>
</feature>
<feature type="compositionally biased region" description="Basic and acidic residues" evidence="1">
    <location>
        <begin position="320"/>
        <end position="333"/>
    </location>
</feature>
<dbReference type="Pfam" id="PF12937">
    <property type="entry name" value="F-box-like"/>
    <property type="match status" value="1"/>
</dbReference>
<evidence type="ECO:0000259" key="2">
    <source>
        <dbReference type="PROSITE" id="PS50181"/>
    </source>
</evidence>
<evidence type="ECO:0000256" key="1">
    <source>
        <dbReference type="SAM" id="MobiDB-lite"/>
    </source>
</evidence>
<feature type="compositionally biased region" description="Acidic residues" evidence="1">
    <location>
        <begin position="529"/>
        <end position="569"/>
    </location>
</feature>
<dbReference type="CDD" id="cd09917">
    <property type="entry name" value="F-box_SF"/>
    <property type="match status" value="1"/>
</dbReference>
<dbReference type="Proteomes" id="UP001301769">
    <property type="component" value="Unassembled WGS sequence"/>
</dbReference>
<reference evidence="3" key="2">
    <citation type="submission" date="2023-05" db="EMBL/GenBank/DDBJ databases">
        <authorList>
            <consortium name="Lawrence Berkeley National Laboratory"/>
            <person name="Steindorff A."/>
            <person name="Hensen N."/>
            <person name="Bonometti L."/>
            <person name="Westerberg I."/>
            <person name="Brannstrom I.O."/>
            <person name="Guillou S."/>
            <person name="Cros-Aarteil S."/>
            <person name="Calhoun S."/>
            <person name="Haridas S."/>
            <person name="Kuo A."/>
            <person name="Mondo S."/>
            <person name="Pangilinan J."/>
            <person name="Riley R."/>
            <person name="Labutti K."/>
            <person name="Andreopoulos B."/>
            <person name="Lipzen A."/>
            <person name="Chen C."/>
            <person name="Yanf M."/>
            <person name="Daum C."/>
            <person name="Ng V."/>
            <person name="Clum A."/>
            <person name="Ohm R."/>
            <person name="Martin F."/>
            <person name="Silar P."/>
            <person name="Natvig D."/>
            <person name="Lalanne C."/>
            <person name="Gautier V."/>
            <person name="Ament-Velasquez S.L."/>
            <person name="Kruys A."/>
            <person name="Hutchinson M.I."/>
            <person name="Powell A.J."/>
            <person name="Barry K."/>
            <person name="Miller A.N."/>
            <person name="Grigoriev I.V."/>
            <person name="Debuchy R."/>
            <person name="Gladieux P."/>
            <person name="Thoren M.H."/>
            <person name="Johannesson H."/>
        </authorList>
    </citation>
    <scope>NUCLEOTIDE SEQUENCE</scope>
    <source>
        <strain evidence="3">PSN293</strain>
    </source>
</reference>
<dbReference type="EMBL" id="MU858057">
    <property type="protein sequence ID" value="KAK4217784.1"/>
    <property type="molecule type" value="Genomic_DNA"/>
</dbReference>
<sequence>MGTLLQLPPELVHHILGYVEPQDLGSIIRTCHFLNDTLKGNTAVYRSIYHRALDTPPTGKKIEWEREIHDLVRLQRICSSQNTHKESHLPFVLAAVVRLLWNASRTEGDKKDVESPSLPFEGNGSWHYPLHAMVYPSHPRNISFLNFLFSSEETREAFLTRSFIFERARGGRKHFQNPPNAIHQQSAKLHSLFGMALPMLDQLSRNNTTAARSSDSIISRIRPFACSKVYDLREYTTGSGWGPFLNDGSWRVDWEKVEAILLVIEANLRKKRLDKWPLVWALWMKPFAGSWPGSYWPWGTVISWGYDDRFDVGEDEESGEREKSGQEKAKNREDPYGVTGTWFRVVCFIDYNDFFHYNFPVGDAIPDNVPRPLLNVGEATRIIVMKISVTKIEDPGEGDHPDYPVVTFSGKSRSLDASELWQDDADSDIRGTVRMTPEGEVRWTSYSIFEGEERWKSEGIQIGGLKSGRGVVGNWFDKDHDPHGPCGPTAFWKISNKKPVNDDNDGGNKNDRLIAHLKVALMDPGLYESEGEEAEPDSVSEEDYESESDGVVEDFYELGDEDDFEDYGDYTDSLGVVPALQLEDPFDDDEPVEDDESGEDDDLGMY</sequence>
<proteinExistence type="predicted"/>
<keyword evidence="4" id="KW-1185">Reference proteome</keyword>
<dbReference type="InterPro" id="IPR001810">
    <property type="entry name" value="F-box_dom"/>
</dbReference>
<dbReference type="SMART" id="SM00256">
    <property type="entry name" value="FBOX"/>
    <property type="match status" value="1"/>
</dbReference>